<evidence type="ECO:0000313" key="12">
    <source>
        <dbReference type="EMBL" id="CAL1268319.1"/>
    </source>
</evidence>
<evidence type="ECO:0000256" key="5">
    <source>
        <dbReference type="ARBA" id="ARBA00022771"/>
    </source>
</evidence>
<dbReference type="SUPFAM" id="SSF57667">
    <property type="entry name" value="beta-beta-alpha zinc fingers"/>
    <property type="match status" value="3"/>
</dbReference>
<keyword evidence="3" id="KW-0479">Metal-binding</keyword>
<reference evidence="12 13" key="1">
    <citation type="submission" date="2024-04" db="EMBL/GenBank/DDBJ databases">
        <authorList>
            <person name="Rising A."/>
            <person name="Reimegard J."/>
            <person name="Sonavane S."/>
            <person name="Akerstrom W."/>
            <person name="Nylinder S."/>
            <person name="Hedman E."/>
            <person name="Kallberg Y."/>
        </authorList>
    </citation>
    <scope>NUCLEOTIDE SEQUENCE [LARGE SCALE GENOMIC DNA]</scope>
</reference>
<organism evidence="12 13">
    <name type="scientific">Larinioides sclopetarius</name>
    <dbReference type="NCBI Taxonomy" id="280406"/>
    <lineage>
        <taxon>Eukaryota</taxon>
        <taxon>Metazoa</taxon>
        <taxon>Ecdysozoa</taxon>
        <taxon>Arthropoda</taxon>
        <taxon>Chelicerata</taxon>
        <taxon>Arachnida</taxon>
        <taxon>Araneae</taxon>
        <taxon>Araneomorphae</taxon>
        <taxon>Entelegynae</taxon>
        <taxon>Araneoidea</taxon>
        <taxon>Araneidae</taxon>
        <taxon>Larinioides</taxon>
    </lineage>
</organism>
<name>A0AAV1Z9D6_9ARAC</name>
<comment type="similarity">
    <text evidence="2">Belongs to the krueppel C2H2-type zinc-finger protein family.</text>
</comment>
<evidence type="ECO:0000256" key="8">
    <source>
        <dbReference type="ARBA" id="ARBA00023163"/>
    </source>
</evidence>
<dbReference type="Gene3D" id="3.30.160.60">
    <property type="entry name" value="Classic Zinc Finger"/>
    <property type="match status" value="3"/>
</dbReference>
<proteinExistence type="inferred from homology"/>
<comment type="caution">
    <text evidence="12">The sequence shown here is derived from an EMBL/GenBank/DDBJ whole genome shotgun (WGS) entry which is preliminary data.</text>
</comment>
<feature type="domain" description="C2H2-type" evidence="11">
    <location>
        <begin position="12"/>
        <end position="39"/>
    </location>
</feature>
<accession>A0AAV1Z9D6</accession>
<keyword evidence="13" id="KW-1185">Reference proteome</keyword>
<dbReference type="PANTHER" id="PTHR47772">
    <property type="entry name" value="ZINC FINGER PROTEIN 200"/>
    <property type="match status" value="1"/>
</dbReference>
<dbReference type="EMBL" id="CAXIEN010000032">
    <property type="protein sequence ID" value="CAL1268319.1"/>
    <property type="molecule type" value="Genomic_DNA"/>
</dbReference>
<evidence type="ECO:0000256" key="7">
    <source>
        <dbReference type="ARBA" id="ARBA00023015"/>
    </source>
</evidence>
<sequence>MHYRSHTGEKPFQCKFCKELFSYEAHLIVHKQIHVQKEQLKSAIEKQAEVHKVERKDNAYVKEGFSKESGLVNQNITLGEEQQHACIICSEVFSKKYDLFRHSQNCALKEEYVCKLRNKTFLQKSALDQHTELHEDGRKGEASITESISKESGLDCQIISLEQQKQQLCIICTGIFSKECDLNLQTRAHLEQYVCKLCKKTFLQKSTLDQRTELHQDERKDNACVKQEFSNENGLDPENSTLKQDKLHSSVSLPKECNLNRPFLAHKGRKSRLSDKNSGERFVRKSKLPVHCRVRRKR</sequence>
<evidence type="ECO:0000259" key="11">
    <source>
        <dbReference type="PROSITE" id="PS50157"/>
    </source>
</evidence>
<dbReference type="SMART" id="SM00355">
    <property type="entry name" value="ZnF_C2H2"/>
    <property type="match status" value="4"/>
</dbReference>
<evidence type="ECO:0000313" key="13">
    <source>
        <dbReference type="Proteomes" id="UP001497382"/>
    </source>
</evidence>
<dbReference type="AlphaFoldDB" id="A0AAV1Z9D6"/>
<feature type="domain" description="C2H2-type" evidence="11">
    <location>
        <begin position="193"/>
        <end position="220"/>
    </location>
</feature>
<keyword evidence="7" id="KW-0805">Transcription regulation</keyword>
<dbReference type="GO" id="GO:0005634">
    <property type="term" value="C:nucleus"/>
    <property type="evidence" value="ECO:0007669"/>
    <property type="project" value="UniProtKB-SubCell"/>
</dbReference>
<evidence type="ECO:0000256" key="1">
    <source>
        <dbReference type="ARBA" id="ARBA00004123"/>
    </source>
</evidence>
<evidence type="ECO:0000256" key="6">
    <source>
        <dbReference type="ARBA" id="ARBA00022833"/>
    </source>
</evidence>
<dbReference type="FunFam" id="3.30.160.60:FF:000446">
    <property type="entry name" value="Zinc finger protein"/>
    <property type="match status" value="1"/>
</dbReference>
<keyword evidence="8" id="KW-0804">Transcription</keyword>
<dbReference type="GO" id="GO:0008270">
    <property type="term" value="F:zinc ion binding"/>
    <property type="evidence" value="ECO:0007669"/>
    <property type="project" value="UniProtKB-KW"/>
</dbReference>
<protein>
    <recommendedName>
        <fullName evidence="11">C2H2-type domain-containing protein</fullName>
    </recommendedName>
</protein>
<dbReference type="PROSITE" id="PS50157">
    <property type="entry name" value="ZINC_FINGER_C2H2_2"/>
    <property type="match status" value="3"/>
</dbReference>
<keyword evidence="9" id="KW-0539">Nucleus</keyword>
<gene>
    <name evidence="12" type="ORF">LARSCL_LOCUS4106</name>
</gene>
<keyword evidence="5 10" id="KW-0863">Zinc-finger</keyword>
<evidence type="ECO:0000256" key="10">
    <source>
        <dbReference type="PROSITE-ProRule" id="PRU00042"/>
    </source>
</evidence>
<dbReference type="InterPro" id="IPR036236">
    <property type="entry name" value="Znf_C2H2_sf"/>
</dbReference>
<dbReference type="PANTHER" id="PTHR47772:SF15">
    <property type="entry name" value="REDUCED EXPRESSION 2-RELATED"/>
    <property type="match status" value="1"/>
</dbReference>
<dbReference type="PROSITE" id="PS00028">
    <property type="entry name" value="ZINC_FINGER_C2H2_1"/>
    <property type="match status" value="1"/>
</dbReference>
<keyword evidence="4" id="KW-0677">Repeat</keyword>
<evidence type="ECO:0000256" key="9">
    <source>
        <dbReference type="ARBA" id="ARBA00023242"/>
    </source>
</evidence>
<evidence type="ECO:0000256" key="4">
    <source>
        <dbReference type="ARBA" id="ARBA00022737"/>
    </source>
</evidence>
<evidence type="ECO:0000256" key="2">
    <source>
        <dbReference type="ARBA" id="ARBA00006991"/>
    </source>
</evidence>
<dbReference type="Proteomes" id="UP001497382">
    <property type="component" value="Unassembled WGS sequence"/>
</dbReference>
<dbReference type="InterPro" id="IPR050636">
    <property type="entry name" value="C2H2-ZF_domain-containing"/>
</dbReference>
<keyword evidence="6" id="KW-0862">Zinc</keyword>
<comment type="subcellular location">
    <subcellularLocation>
        <location evidence="1">Nucleus</location>
    </subcellularLocation>
</comment>
<dbReference type="InterPro" id="IPR013087">
    <property type="entry name" value="Znf_C2H2_type"/>
</dbReference>
<evidence type="ECO:0000256" key="3">
    <source>
        <dbReference type="ARBA" id="ARBA00022723"/>
    </source>
</evidence>
<feature type="domain" description="C2H2-type" evidence="11">
    <location>
        <begin position="112"/>
        <end position="139"/>
    </location>
</feature>